<dbReference type="PANTHER" id="PTHR10996">
    <property type="entry name" value="2-HYDROXYACID DEHYDROGENASE-RELATED"/>
    <property type="match status" value="1"/>
</dbReference>
<dbReference type="RefSeq" id="WP_189640306.1">
    <property type="nucleotide sequence ID" value="NZ_BMZF01000004.1"/>
</dbReference>
<dbReference type="Pfam" id="PF02826">
    <property type="entry name" value="2-Hacid_dh_C"/>
    <property type="match status" value="1"/>
</dbReference>
<protein>
    <submittedName>
        <fullName evidence="5">D-glycerate dehydrogenase</fullName>
    </submittedName>
</protein>
<feature type="domain" description="D-isomer specific 2-hydroxyacid dehydrogenase NAD-binding" evidence="4">
    <location>
        <begin position="109"/>
        <end position="286"/>
    </location>
</feature>
<reference evidence="6" key="1">
    <citation type="journal article" date="2019" name="Int. J. Syst. Evol. Microbiol.">
        <title>The Global Catalogue of Microorganisms (GCM) 10K type strain sequencing project: providing services to taxonomists for standard genome sequencing and annotation.</title>
        <authorList>
            <consortium name="The Broad Institute Genomics Platform"/>
            <consortium name="The Broad Institute Genome Sequencing Center for Infectious Disease"/>
            <person name="Wu L."/>
            <person name="Ma J."/>
        </authorList>
    </citation>
    <scope>NUCLEOTIDE SEQUENCE [LARGE SCALE GENOMIC DNA]</scope>
    <source>
        <strain evidence="6">KCTC 32465</strain>
    </source>
</reference>
<dbReference type="SUPFAM" id="SSF51735">
    <property type="entry name" value="NAD(P)-binding Rossmann-fold domains"/>
    <property type="match status" value="1"/>
</dbReference>
<gene>
    <name evidence="5" type="ORF">GCM10008927_17130</name>
</gene>
<sequence length="318" mass="33881">MRPCIYISRPLPNVVVERAEEHFDVTMRLDTSPMTKGEIREVLSQYDGFLPTLRDPLDGDVFDGGIKTKVIANFGVGYNHIDVAAANGAGIVVCNTPGAVTDATADIAMMLALMTARRASEGEALLRAGKWEGWHPTQLLGMHLGGKTLGIIGMGNIGKAMAKRAHFGFGMDVVFYNRSRVDDFGVPAKQMDSIIDVMRASDVVSLHIPGGGANRHMIGAAELAAMKPQAILVNTARGDVIDETALIKALNAGTIAGAGLDVFEHEPEVPEALIAMKNVTLLPHLGTASLDVRSDMGLLAVENLRVFFTGDTPPNQIG</sequence>
<evidence type="ECO:0000256" key="2">
    <source>
        <dbReference type="RuleBase" id="RU003719"/>
    </source>
</evidence>
<dbReference type="Gene3D" id="3.40.50.720">
    <property type="entry name" value="NAD(P)-binding Rossmann-like Domain"/>
    <property type="match status" value="2"/>
</dbReference>
<dbReference type="InterPro" id="IPR050223">
    <property type="entry name" value="D-isomer_2-hydroxyacid_DH"/>
</dbReference>
<evidence type="ECO:0000256" key="1">
    <source>
        <dbReference type="ARBA" id="ARBA00023002"/>
    </source>
</evidence>
<keyword evidence="1 2" id="KW-0560">Oxidoreductase</keyword>
<dbReference type="InterPro" id="IPR006140">
    <property type="entry name" value="D-isomer_DH_NAD-bd"/>
</dbReference>
<dbReference type="PROSITE" id="PS00065">
    <property type="entry name" value="D_2_HYDROXYACID_DH_1"/>
    <property type="match status" value="1"/>
</dbReference>
<name>A0ABQ3D0R4_9RHOB</name>
<evidence type="ECO:0000313" key="6">
    <source>
        <dbReference type="Proteomes" id="UP000634455"/>
    </source>
</evidence>
<evidence type="ECO:0000259" key="3">
    <source>
        <dbReference type="Pfam" id="PF00389"/>
    </source>
</evidence>
<dbReference type="CDD" id="cd05301">
    <property type="entry name" value="GDH"/>
    <property type="match status" value="1"/>
</dbReference>
<proteinExistence type="inferred from homology"/>
<comment type="similarity">
    <text evidence="2">Belongs to the D-isomer specific 2-hydroxyacid dehydrogenase family.</text>
</comment>
<evidence type="ECO:0000259" key="4">
    <source>
        <dbReference type="Pfam" id="PF02826"/>
    </source>
</evidence>
<dbReference type="PANTHER" id="PTHR10996:SF283">
    <property type="entry name" value="GLYOXYLATE_HYDROXYPYRUVATE REDUCTASE B"/>
    <property type="match status" value="1"/>
</dbReference>
<keyword evidence="6" id="KW-1185">Reference proteome</keyword>
<dbReference type="InterPro" id="IPR006139">
    <property type="entry name" value="D-isomer_2_OHA_DH_cat_dom"/>
</dbReference>
<accession>A0ABQ3D0R4</accession>
<evidence type="ECO:0000313" key="5">
    <source>
        <dbReference type="EMBL" id="GHA52313.1"/>
    </source>
</evidence>
<dbReference type="Proteomes" id="UP000634455">
    <property type="component" value="Unassembled WGS sequence"/>
</dbReference>
<comment type="caution">
    <text evidence="5">The sequence shown here is derived from an EMBL/GenBank/DDBJ whole genome shotgun (WGS) entry which is preliminary data.</text>
</comment>
<feature type="domain" description="D-isomer specific 2-hydroxyacid dehydrogenase catalytic" evidence="3">
    <location>
        <begin position="6"/>
        <end position="317"/>
    </location>
</feature>
<dbReference type="EMBL" id="BMZF01000004">
    <property type="protein sequence ID" value="GHA52313.1"/>
    <property type="molecule type" value="Genomic_DNA"/>
</dbReference>
<dbReference type="InterPro" id="IPR036291">
    <property type="entry name" value="NAD(P)-bd_dom_sf"/>
</dbReference>
<organism evidence="5 6">
    <name type="scientific">Paramylibacter ulvae</name>
    <dbReference type="NCBI Taxonomy" id="1651968"/>
    <lineage>
        <taxon>Bacteria</taxon>
        <taxon>Pseudomonadati</taxon>
        <taxon>Pseudomonadota</taxon>
        <taxon>Alphaproteobacteria</taxon>
        <taxon>Rhodobacterales</taxon>
        <taxon>Paracoccaceae</taxon>
        <taxon>Paramylibacter</taxon>
    </lineage>
</organism>
<dbReference type="InterPro" id="IPR029752">
    <property type="entry name" value="D-isomer_DH_CS1"/>
</dbReference>
<dbReference type="SUPFAM" id="SSF52283">
    <property type="entry name" value="Formate/glycerate dehydrogenase catalytic domain-like"/>
    <property type="match status" value="1"/>
</dbReference>
<dbReference type="Pfam" id="PF00389">
    <property type="entry name" value="2-Hacid_dh"/>
    <property type="match status" value="1"/>
</dbReference>